<evidence type="ECO:0000313" key="1">
    <source>
        <dbReference type="EMBL" id="KKT71710.1"/>
    </source>
</evidence>
<gene>
    <name evidence="1" type="ORF">UW63_C0010G0011</name>
</gene>
<proteinExistence type="predicted"/>
<comment type="caution">
    <text evidence="1">The sequence shown here is derived from an EMBL/GenBank/DDBJ whole genome shotgun (WGS) entry which is preliminary data.</text>
</comment>
<reference evidence="1 2" key="1">
    <citation type="journal article" date="2015" name="Nature">
        <title>rRNA introns, odd ribosomes, and small enigmatic genomes across a large radiation of phyla.</title>
        <authorList>
            <person name="Brown C.T."/>
            <person name="Hug L.A."/>
            <person name="Thomas B.C."/>
            <person name="Sharon I."/>
            <person name="Castelle C.J."/>
            <person name="Singh A."/>
            <person name="Wilkins M.J."/>
            <person name="Williams K.H."/>
            <person name="Banfield J.F."/>
        </authorList>
    </citation>
    <scope>NUCLEOTIDE SEQUENCE [LARGE SCALE GENOMIC DNA]</scope>
</reference>
<protein>
    <submittedName>
        <fullName evidence="1">Uncharacterized protein</fullName>
    </submittedName>
</protein>
<dbReference type="EMBL" id="LCJB01000010">
    <property type="protein sequence ID" value="KKT71710.1"/>
    <property type="molecule type" value="Genomic_DNA"/>
</dbReference>
<name>A0A0G1JK44_9BACT</name>
<organism evidence="1 2">
    <name type="scientific">Candidatus Uhrbacteria bacterium GW2011_GWF2_44_350</name>
    <dbReference type="NCBI Taxonomy" id="1619000"/>
    <lineage>
        <taxon>Bacteria</taxon>
        <taxon>Candidatus Uhriibacteriota</taxon>
    </lineage>
</organism>
<dbReference type="AlphaFoldDB" id="A0A0G1JK44"/>
<evidence type="ECO:0000313" key="2">
    <source>
        <dbReference type="Proteomes" id="UP000034154"/>
    </source>
</evidence>
<accession>A0A0G1JK44</accession>
<dbReference type="Proteomes" id="UP000034154">
    <property type="component" value="Unassembled WGS sequence"/>
</dbReference>
<sequence length="63" mass="7077">MCDDTAFFASFFNPDFFSSHHLELIRPAPIAAEIDEPVMTVSIDSVIVAPVEILEFWNPYLGC</sequence>